<dbReference type="NCBIfam" id="TIGR00079">
    <property type="entry name" value="pept_deformyl"/>
    <property type="match status" value="1"/>
</dbReference>
<evidence type="ECO:0000256" key="2">
    <source>
        <dbReference type="ARBA" id="ARBA00012175"/>
    </source>
</evidence>
<comment type="similarity">
    <text evidence="1 3">Belongs to the polypeptide deformylase family.</text>
</comment>
<comment type="function">
    <text evidence="3">Removes the formyl group from the N-terminal Met of newly synthesized proteins.</text>
</comment>
<dbReference type="PANTHER" id="PTHR10458:SF22">
    <property type="entry name" value="PEPTIDE DEFORMYLASE"/>
    <property type="match status" value="1"/>
</dbReference>
<protein>
    <recommendedName>
        <fullName evidence="2 3">Peptide deformylase</fullName>
        <ecNumber evidence="2 3">3.5.1.88</ecNumber>
    </recommendedName>
</protein>
<evidence type="ECO:0000256" key="1">
    <source>
        <dbReference type="ARBA" id="ARBA00010759"/>
    </source>
</evidence>
<keyword evidence="3" id="KW-0378">Hydrolase</keyword>
<name>A0A8D9BEG0_9HEMI</name>
<evidence type="ECO:0000313" key="4">
    <source>
        <dbReference type="EMBL" id="CAG6779961.1"/>
    </source>
</evidence>
<dbReference type="InterPro" id="IPR023635">
    <property type="entry name" value="Peptide_deformylase"/>
</dbReference>
<evidence type="ECO:0000256" key="3">
    <source>
        <dbReference type="RuleBase" id="RU362111"/>
    </source>
</evidence>
<dbReference type="EMBL" id="HBUF01616344">
    <property type="protein sequence ID" value="CAG6779961.1"/>
    <property type="molecule type" value="Transcribed_RNA"/>
</dbReference>
<dbReference type="EC" id="3.5.1.88" evidence="2 3"/>
<dbReference type="Gene3D" id="3.90.45.10">
    <property type="entry name" value="Peptide deformylase"/>
    <property type="match status" value="1"/>
</dbReference>
<dbReference type="EMBL" id="HBUF01044440">
    <property type="protein sequence ID" value="CAG6618906.1"/>
    <property type="molecule type" value="Transcribed_RNA"/>
</dbReference>
<reference evidence="4" key="1">
    <citation type="submission" date="2021-05" db="EMBL/GenBank/DDBJ databases">
        <authorList>
            <person name="Alioto T."/>
            <person name="Alioto T."/>
            <person name="Gomez Garrido J."/>
        </authorList>
    </citation>
    <scope>NUCLEOTIDE SEQUENCE</scope>
</reference>
<dbReference type="AlphaFoldDB" id="A0A8D9BEG0"/>
<accession>A0A8D9BEG0</accession>
<dbReference type="PRINTS" id="PR01576">
    <property type="entry name" value="PDEFORMYLASE"/>
</dbReference>
<dbReference type="GO" id="GO:0046872">
    <property type="term" value="F:metal ion binding"/>
    <property type="evidence" value="ECO:0007669"/>
    <property type="project" value="UniProtKB-KW"/>
</dbReference>
<keyword evidence="3" id="KW-0648">Protein biosynthesis</keyword>
<dbReference type="PIRSF" id="PIRSF004749">
    <property type="entry name" value="Pep_def"/>
    <property type="match status" value="1"/>
</dbReference>
<sequence>MIFLIKKMIITIYSKKGIGISSNQVNFNYKVIIIDVNKKNKPIIIINPIILKKSNFCTISTEGCLSIPKFFSSTPRAEKVCLKYINLYNKLKKKIFNSINSRCLQHEIDHLCGILLTDYYKTIIKYE</sequence>
<dbReference type="EMBL" id="HBUF01044439">
    <property type="protein sequence ID" value="CAG6618904.1"/>
    <property type="molecule type" value="Transcribed_RNA"/>
</dbReference>
<dbReference type="EMBL" id="HBUF01044441">
    <property type="protein sequence ID" value="CAG6618908.1"/>
    <property type="molecule type" value="Transcribed_RNA"/>
</dbReference>
<dbReference type="InterPro" id="IPR036821">
    <property type="entry name" value="Peptide_deformylase_sf"/>
</dbReference>
<keyword evidence="3" id="KW-0479">Metal-binding</keyword>
<dbReference type="SUPFAM" id="SSF56420">
    <property type="entry name" value="Peptide deformylase"/>
    <property type="match status" value="1"/>
</dbReference>
<organism evidence="4">
    <name type="scientific">Cacopsylla melanoneura</name>
    <dbReference type="NCBI Taxonomy" id="428564"/>
    <lineage>
        <taxon>Eukaryota</taxon>
        <taxon>Metazoa</taxon>
        <taxon>Ecdysozoa</taxon>
        <taxon>Arthropoda</taxon>
        <taxon>Hexapoda</taxon>
        <taxon>Insecta</taxon>
        <taxon>Pterygota</taxon>
        <taxon>Neoptera</taxon>
        <taxon>Paraneoptera</taxon>
        <taxon>Hemiptera</taxon>
        <taxon>Sternorrhyncha</taxon>
        <taxon>Psylloidea</taxon>
        <taxon>Psyllidae</taxon>
        <taxon>Psyllinae</taxon>
        <taxon>Cacopsylla</taxon>
    </lineage>
</organism>
<dbReference type="GO" id="GO:0042586">
    <property type="term" value="F:peptide deformylase activity"/>
    <property type="evidence" value="ECO:0007669"/>
    <property type="project" value="UniProtKB-EC"/>
</dbReference>
<dbReference type="Pfam" id="PF01327">
    <property type="entry name" value="Pep_deformylase"/>
    <property type="match status" value="1"/>
</dbReference>
<dbReference type="GO" id="GO:0006412">
    <property type="term" value="P:translation"/>
    <property type="evidence" value="ECO:0007669"/>
    <property type="project" value="UniProtKB-KW"/>
</dbReference>
<dbReference type="EMBL" id="HBUF01413676">
    <property type="protein sequence ID" value="CAG6739512.1"/>
    <property type="molecule type" value="Transcribed_RNA"/>
</dbReference>
<dbReference type="PANTHER" id="PTHR10458">
    <property type="entry name" value="PEPTIDE DEFORMYLASE"/>
    <property type="match status" value="1"/>
</dbReference>
<proteinExistence type="inferred from homology"/>
<comment type="catalytic activity">
    <reaction evidence="3">
        <text>N-terminal N-formyl-L-methionyl-[peptide] + H2O = N-terminal L-methionyl-[peptide] + formate</text>
        <dbReference type="Rhea" id="RHEA:24420"/>
        <dbReference type="Rhea" id="RHEA-COMP:10639"/>
        <dbReference type="Rhea" id="RHEA-COMP:10640"/>
        <dbReference type="ChEBI" id="CHEBI:15377"/>
        <dbReference type="ChEBI" id="CHEBI:15740"/>
        <dbReference type="ChEBI" id="CHEBI:49298"/>
        <dbReference type="ChEBI" id="CHEBI:64731"/>
        <dbReference type="EC" id="3.5.1.88"/>
    </reaction>
</comment>